<organism evidence="3 4">
    <name type="scientific">Leucosporidium creatinivorum</name>
    <dbReference type="NCBI Taxonomy" id="106004"/>
    <lineage>
        <taxon>Eukaryota</taxon>
        <taxon>Fungi</taxon>
        <taxon>Dikarya</taxon>
        <taxon>Basidiomycota</taxon>
        <taxon>Pucciniomycotina</taxon>
        <taxon>Microbotryomycetes</taxon>
        <taxon>Leucosporidiales</taxon>
        <taxon>Leucosporidium</taxon>
    </lineage>
</organism>
<accession>A0A1Y2F3G8</accession>
<dbReference type="AlphaFoldDB" id="A0A1Y2F3G8"/>
<comment type="caution">
    <text evidence="3">The sequence shown here is derived from an EMBL/GenBank/DDBJ whole genome shotgun (WGS) entry which is preliminary data.</text>
</comment>
<proteinExistence type="predicted"/>
<gene>
    <name evidence="3" type="ORF">BCR35DRAFT_305012</name>
</gene>
<dbReference type="Gene3D" id="3.40.50.720">
    <property type="entry name" value="NAD(P)-binding Rossmann-like Domain"/>
    <property type="match status" value="1"/>
</dbReference>
<name>A0A1Y2F3G8_9BASI</name>
<dbReference type="PANTHER" id="PTHR12126">
    <property type="entry name" value="NADH-UBIQUINONE OXIDOREDUCTASE 39 KDA SUBUNIT-RELATED"/>
    <property type="match status" value="1"/>
</dbReference>
<keyword evidence="4" id="KW-1185">Reference proteome</keyword>
<dbReference type="InterPro" id="IPR051207">
    <property type="entry name" value="ComplexI_NDUFA9_subunit"/>
</dbReference>
<evidence type="ECO:0000256" key="1">
    <source>
        <dbReference type="SAM" id="MobiDB-lite"/>
    </source>
</evidence>
<sequence length="295" mass="31450">MAPAQRLLILGGSGLVGSSVAKKAVARGWEVISLSRKGTPYKTPAGHVPAWANQVDWRSASAFQPSSYSSLLPSCTAVVSTLGILLEGDSYKSEGQASPLGVLKGVVKGFTGDRGNPLGEREGEKRSYERMNRDAALTLFNAFRSSTPSTSSSSTSPSPFIYISAEDIFRPFIPSRYISTKREAERLIELGASASEKPGEGGRSIRPVFVRPSDLRPSARPSVPSLRLSTHLTPSPTAAPTDLPPALTSLAALLSIPPIHVDAVGEAVVRAVEREEVRGVLGVKEIRRMLGFEEL</sequence>
<evidence type="ECO:0000259" key="2">
    <source>
        <dbReference type="Pfam" id="PF01370"/>
    </source>
</evidence>
<dbReference type="GO" id="GO:0044877">
    <property type="term" value="F:protein-containing complex binding"/>
    <property type="evidence" value="ECO:0007669"/>
    <property type="project" value="TreeGrafter"/>
</dbReference>
<feature type="domain" description="NAD-dependent epimerase/dehydratase" evidence="2">
    <location>
        <begin position="8"/>
        <end position="63"/>
    </location>
</feature>
<feature type="region of interest" description="Disordered" evidence="1">
    <location>
        <begin position="193"/>
        <end position="241"/>
    </location>
</feature>
<dbReference type="OrthoDB" id="276721at2759"/>
<reference evidence="3 4" key="1">
    <citation type="submission" date="2016-07" db="EMBL/GenBank/DDBJ databases">
        <title>Pervasive Adenine N6-methylation of Active Genes in Fungi.</title>
        <authorList>
            <consortium name="DOE Joint Genome Institute"/>
            <person name="Mondo S.J."/>
            <person name="Dannebaum R.O."/>
            <person name="Kuo R.C."/>
            <person name="Labutti K."/>
            <person name="Haridas S."/>
            <person name="Kuo A."/>
            <person name="Salamov A."/>
            <person name="Ahrendt S.R."/>
            <person name="Lipzen A."/>
            <person name="Sullivan W."/>
            <person name="Andreopoulos W.B."/>
            <person name="Clum A."/>
            <person name="Lindquist E."/>
            <person name="Daum C."/>
            <person name="Ramamoorthy G.K."/>
            <person name="Gryganskyi A."/>
            <person name="Culley D."/>
            <person name="Magnuson J.K."/>
            <person name="James T.Y."/>
            <person name="O'Malley M.A."/>
            <person name="Stajich J.E."/>
            <person name="Spatafora J.W."/>
            <person name="Visel A."/>
            <person name="Grigoriev I.V."/>
        </authorList>
    </citation>
    <scope>NUCLEOTIDE SEQUENCE [LARGE SCALE GENOMIC DNA]</scope>
    <source>
        <strain evidence="3 4">62-1032</strain>
    </source>
</reference>
<protein>
    <recommendedName>
        <fullName evidence="2">NAD-dependent epimerase/dehydratase domain-containing protein</fullName>
    </recommendedName>
</protein>
<evidence type="ECO:0000313" key="4">
    <source>
        <dbReference type="Proteomes" id="UP000193467"/>
    </source>
</evidence>
<dbReference type="PANTHER" id="PTHR12126:SF16">
    <property type="entry name" value="MIOREX COMPLEX COMPONENT 2"/>
    <property type="match status" value="1"/>
</dbReference>
<dbReference type="STRING" id="106004.A0A1Y2F3G8"/>
<dbReference type="InParanoid" id="A0A1Y2F3G8"/>
<evidence type="ECO:0000313" key="3">
    <source>
        <dbReference type="EMBL" id="ORY78409.1"/>
    </source>
</evidence>
<dbReference type="Pfam" id="PF01370">
    <property type="entry name" value="Epimerase"/>
    <property type="match status" value="1"/>
</dbReference>
<dbReference type="EMBL" id="MCGR01000029">
    <property type="protein sequence ID" value="ORY78409.1"/>
    <property type="molecule type" value="Genomic_DNA"/>
</dbReference>
<dbReference type="SUPFAM" id="SSF51735">
    <property type="entry name" value="NAD(P)-binding Rossmann-fold domains"/>
    <property type="match status" value="1"/>
</dbReference>
<dbReference type="GO" id="GO:0005739">
    <property type="term" value="C:mitochondrion"/>
    <property type="evidence" value="ECO:0007669"/>
    <property type="project" value="TreeGrafter"/>
</dbReference>
<dbReference type="InterPro" id="IPR036291">
    <property type="entry name" value="NAD(P)-bd_dom_sf"/>
</dbReference>
<dbReference type="FunCoup" id="A0A1Y2F3G8">
    <property type="interactions" value="149"/>
</dbReference>
<dbReference type="Proteomes" id="UP000193467">
    <property type="component" value="Unassembled WGS sequence"/>
</dbReference>
<feature type="compositionally biased region" description="Low complexity" evidence="1">
    <location>
        <begin position="232"/>
        <end position="241"/>
    </location>
</feature>
<dbReference type="InterPro" id="IPR001509">
    <property type="entry name" value="Epimerase_deHydtase"/>
</dbReference>